<evidence type="ECO:0000259" key="4">
    <source>
        <dbReference type="Pfam" id="PF00496"/>
    </source>
</evidence>
<protein>
    <submittedName>
        <fullName evidence="5">ABC transporter substrate-binding protein</fullName>
    </submittedName>
</protein>
<dbReference type="Gene3D" id="3.10.105.10">
    <property type="entry name" value="Dipeptide-binding Protein, Domain 3"/>
    <property type="match status" value="1"/>
</dbReference>
<feature type="region of interest" description="Disordered" evidence="2">
    <location>
        <begin position="50"/>
        <end position="71"/>
    </location>
</feature>
<evidence type="ECO:0000313" key="5">
    <source>
        <dbReference type="EMBL" id="MCF2528568.1"/>
    </source>
</evidence>
<proteinExistence type="predicted"/>
<keyword evidence="6" id="KW-1185">Reference proteome</keyword>
<dbReference type="Pfam" id="PF00496">
    <property type="entry name" value="SBP_bac_5"/>
    <property type="match status" value="1"/>
</dbReference>
<reference evidence="5" key="1">
    <citation type="submission" date="2022-01" db="EMBL/GenBank/DDBJ databases">
        <title>Genome-Based Taxonomic Classification of the Phylum Actinobacteria.</title>
        <authorList>
            <person name="Gao Y."/>
        </authorList>
    </citation>
    <scope>NUCLEOTIDE SEQUENCE</scope>
    <source>
        <strain evidence="5">KLBMP 8922</strain>
    </source>
</reference>
<feature type="signal peptide" evidence="3">
    <location>
        <begin position="1"/>
        <end position="47"/>
    </location>
</feature>
<dbReference type="InterPro" id="IPR030678">
    <property type="entry name" value="Peptide/Ni-bd"/>
</dbReference>
<evidence type="ECO:0000256" key="1">
    <source>
        <dbReference type="ARBA" id="ARBA00022729"/>
    </source>
</evidence>
<dbReference type="InterPro" id="IPR039424">
    <property type="entry name" value="SBP_5"/>
</dbReference>
<dbReference type="PANTHER" id="PTHR30290:SF38">
    <property type="entry name" value="D,D-DIPEPTIDE-BINDING PERIPLASMIC PROTEIN DDPA-RELATED"/>
    <property type="match status" value="1"/>
</dbReference>
<organism evidence="5 6">
    <name type="scientific">Yinghuangia soli</name>
    <dbReference type="NCBI Taxonomy" id="2908204"/>
    <lineage>
        <taxon>Bacteria</taxon>
        <taxon>Bacillati</taxon>
        <taxon>Actinomycetota</taxon>
        <taxon>Actinomycetes</taxon>
        <taxon>Kitasatosporales</taxon>
        <taxon>Streptomycetaceae</taxon>
        <taxon>Yinghuangia</taxon>
    </lineage>
</organism>
<gene>
    <name evidence="5" type="ORF">LZ495_15255</name>
</gene>
<dbReference type="InterPro" id="IPR000914">
    <property type="entry name" value="SBP_5_dom"/>
</dbReference>
<feature type="chain" id="PRO_5041240175" evidence="3">
    <location>
        <begin position="48"/>
        <end position="548"/>
    </location>
</feature>
<sequence>MSARRTAARRTISTAIPAANGRTGLARLRARGTVVAGLAAVALTATACGGDSDKKSGGNSETGGTPKNGGKLTMLAVQDSKSLDVFRTSYVAVADEPRLAALYDPMFYIDTKTGAVKPHLAESLSTADNGATWTLKLRPGVQFSDGTPFNAEAVKINYEAHGKAETQSLHRAAAMMIKTEVVDETTVKITNLTGPNPNFDRTVATELTYIEAPSAISKGIDQAGQNPVGAGPFMLKNWVRGSHQEFVKNPNYWQKDKGLPKVDEVVIKNVPDIKQQYNTVKSGGADIFHSSDGARLEEAAKELQVQKMADLGGQMIQFNMNKPPFDDIRARQALSLAFDPADIPKQLNNGYVPAKSYFNESSQFFDPTAVQPAQNKEKAQQLLDALAAEGKPLSFDFLIPQNPSSQAVAEYMQSRLAQMKNVTMKIQSLEIGQYIQKYAIQRDFTAMLFQQWNVDPEPVLFNSFHSKSLLNFVGWRSPAADAALEAGRASTDPAARKAAYAELQKAMIADLPVWVYAESLIGPIYSKKVTGVEQYNTGVVFMDRIGFK</sequence>
<dbReference type="PANTHER" id="PTHR30290">
    <property type="entry name" value="PERIPLASMIC BINDING COMPONENT OF ABC TRANSPORTER"/>
    <property type="match status" value="1"/>
</dbReference>
<dbReference type="EMBL" id="JAKFHA010000007">
    <property type="protein sequence ID" value="MCF2528568.1"/>
    <property type="molecule type" value="Genomic_DNA"/>
</dbReference>
<feature type="domain" description="Solute-binding protein family 5" evidence="4">
    <location>
        <begin position="116"/>
        <end position="461"/>
    </location>
</feature>
<name>A0AA41TZ81_9ACTN</name>
<dbReference type="RefSeq" id="WP_235052733.1">
    <property type="nucleotide sequence ID" value="NZ_JAKFHA010000007.1"/>
</dbReference>
<dbReference type="GO" id="GO:0043190">
    <property type="term" value="C:ATP-binding cassette (ABC) transporter complex"/>
    <property type="evidence" value="ECO:0007669"/>
    <property type="project" value="InterPro"/>
</dbReference>
<dbReference type="CDD" id="cd00995">
    <property type="entry name" value="PBP2_NikA_DppA_OppA_like"/>
    <property type="match status" value="1"/>
</dbReference>
<dbReference type="AlphaFoldDB" id="A0AA41TZ81"/>
<dbReference type="GO" id="GO:0015833">
    <property type="term" value="P:peptide transport"/>
    <property type="evidence" value="ECO:0007669"/>
    <property type="project" value="TreeGrafter"/>
</dbReference>
<dbReference type="Gene3D" id="3.40.190.10">
    <property type="entry name" value="Periplasmic binding protein-like II"/>
    <property type="match status" value="1"/>
</dbReference>
<evidence type="ECO:0000313" key="6">
    <source>
        <dbReference type="Proteomes" id="UP001165378"/>
    </source>
</evidence>
<evidence type="ECO:0000256" key="2">
    <source>
        <dbReference type="SAM" id="MobiDB-lite"/>
    </source>
</evidence>
<dbReference type="Proteomes" id="UP001165378">
    <property type="component" value="Unassembled WGS sequence"/>
</dbReference>
<dbReference type="GO" id="GO:0042597">
    <property type="term" value="C:periplasmic space"/>
    <property type="evidence" value="ECO:0007669"/>
    <property type="project" value="UniProtKB-ARBA"/>
</dbReference>
<keyword evidence="1 3" id="KW-0732">Signal</keyword>
<evidence type="ECO:0000256" key="3">
    <source>
        <dbReference type="SAM" id="SignalP"/>
    </source>
</evidence>
<dbReference type="SUPFAM" id="SSF53850">
    <property type="entry name" value="Periplasmic binding protein-like II"/>
    <property type="match status" value="1"/>
</dbReference>
<accession>A0AA41TZ81</accession>
<dbReference type="PIRSF" id="PIRSF002741">
    <property type="entry name" value="MppA"/>
    <property type="match status" value="1"/>
</dbReference>
<dbReference type="GO" id="GO:1904680">
    <property type="term" value="F:peptide transmembrane transporter activity"/>
    <property type="evidence" value="ECO:0007669"/>
    <property type="project" value="TreeGrafter"/>
</dbReference>
<comment type="caution">
    <text evidence="5">The sequence shown here is derived from an EMBL/GenBank/DDBJ whole genome shotgun (WGS) entry which is preliminary data.</text>
</comment>